<accession>A0A246JX54</accession>
<keyword evidence="2" id="KW-1185">Reference proteome</keyword>
<reference evidence="1 2" key="1">
    <citation type="journal article" date="2010" name="Int. J. Syst. Evol. Microbiol.">
        <title>Sphingopyxis bauzanensis sp. nov., a psychrophilic bacterium isolated from soil.</title>
        <authorList>
            <person name="Zhang D.C."/>
            <person name="Liu H.C."/>
            <person name="Xin Y.H."/>
            <person name="Zhou Y.G."/>
            <person name="Schinner F."/>
            <person name="Margesin R."/>
        </authorList>
    </citation>
    <scope>NUCLEOTIDE SEQUENCE [LARGE SCALE GENOMIC DNA]</scope>
    <source>
        <strain evidence="1 2">DSM 22271</strain>
    </source>
</reference>
<sequence length="186" mass="20732">MMRISELVAEGIAATTMSRLLTDGAVLRLSRGLYQLADAEIDTNHDLAEAAKRVPKGVVCLTSALAYHELTDQMPRKVWMAIGPKEWTPVEHGPRLRIVRMSDRLLQSDIETHIIENVSVSMFTIPRTLVDCFRHRKSVGLNVAVEALREALRQRKATPAAIAECARERGAWSLMAPYLETLTLDG</sequence>
<dbReference type="OrthoDB" id="9789781at2"/>
<evidence type="ECO:0000313" key="1">
    <source>
        <dbReference type="EMBL" id="OWQ97667.1"/>
    </source>
</evidence>
<gene>
    <name evidence="1" type="ORF">CDQ92_09805</name>
</gene>
<comment type="caution">
    <text evidence="1">The sequence shown here is derived from an EMBL/GenBank/DDBJ whole genome shotgun (WGS) entry which is preliminary data.</text>
</comment>
<organism evidence="1 2">
    <name type="scientific">Sphingopyxis bauzanensis</name>
    <dbReference type="NCBI Taxonomy" id="651663"/>
    <lineage>
        <taxon>Bacteria</taxon>
        <taxon>Pseudomonadati</taxon>
        <taxon>Pseudomonadota</taxon>
        <taxon>Alphaproteobacteria</taxon>
        <taxon>Sphingomonadales</taxon>
        <taxon>Sphingomonadaceae</taxon>
        <taxon>Sphingopyxis</taxon>
    </lineage>
</organism>
<dbReference type="Proteomes" id="UP000197361">
    <property type="component" value="Unassembled WGS sequence"/>
</dbReference>
<dbReference type="EMBL" id="NISK01000002">
    <property type="protein sequence ID" value="OWQ97667.1"/>
    <property type="molecule type" value="Genomic_DNA"/>
</dbReference>
<proteinExistence type="predicted"/>
<name>A0A246JX54_9SPHN</name>
<evidence type="ECO:0000313" key="2">
    <source>
        <dbReference type="Proteomes" id="UP000197361"/>
    </source>
</evidence>
<protein>
    <submittedName>
        <fullName evidence="1">Transcriptional regulator</fullName>
    </submittedName>
</protein>
<dbReference type="AlphaFoldDB" id="A0A246JX54"/>